<name>A0A382RDA8_9ZZZZ</name>
<dbReference type="InterPro" id="IPR000587">
    <property type="entry name" value="Creatinase_N"/>
</dbReference>
<dbReference type="SUPFAM" id="SSF53092">
    <property type="entry name" value="Creatinase/prolidase N-terminal domain"/>
    <property type="match status" value="1"/>
</dbReference>
<feature type="non-terminal residue" evidence="2">
    <location>
        <position position="48"/>
    </location>
</feature>
<proteinExistence type="predicted"/>
<dbReference type="AlphaFoldDB" id="A0A382RDA8"/>
<organism evidence="2">
    <name type="scientific">marine metagenome</name>
    <dbReference type="NCBI Taxonomy" id="408172"/>
    <lineage>
        <taxon>unclassified sequences</taxon>
        <taxon>metagenomes</taxon>
        <taxon>ecological metagenomes</taxon>
    </lineage>
</organism>
<dbReference type="InterPro" id="IPR029149">
    <property type="entry name" value="Creatin/AminoP/Spt16_N"/>
</dbReference>
<dbReference type="EMBL" id="UINC01120206">
    <property type="protein sequence ID" value="SVC94551.1"/>
    <property type="molecule type" value="Genomic_DNA"/>
</dbReference>
<gene>
    <name evidence="2" type="ORF">METZ01_LOCUS347405</name>
</gene>
<evidence type="ECO:0000259" key="1">
    <source>
        <dbReference type="Pfam" id="PF01321"/>
    </source>
</evidence>
<feature type="domain" description="Creatinase N-terminal" evidence="1">
    <location>
        <begin position="4"/>
        <end position="46"/>
    </location>
</feature>
<accession>A0A382RDA8</accession>
<dbReference type="Gene3D" id="3.40.350.10">
    <property type="entry name" value="Creatinase/prolidase N-terminal domain"/>
    <property type="match status" value="1"/>
</dbReference>
<evidence type="ECO:0000313" key="2">
    <source>
        <dbReference type="EMBL" id="SVC94551.1"/>
    </source>
</evidence>
<protein>
    <recommendedName>
        <fullName evidence="1">Creatinase N-terminal domain-containing protein</fullName>
    </recommendedName>
</protein>
<sequence length="48" mass="5481">MENLKHLRKLMQDNSLESMAIVPGPNMAYLTGSEFHLSERPVVLILEQ</sequence>
<reference evidence="2" key="1">
    <citation type="submission" date="2018-05" db="EMBL/GenBank/DDBJ databases">
        <authorList>
            <person name="Lanie J.A."/>
            <person name="Ng W.-L."/>
            <person name="Kazmierczak K.M."/>
            <person name="Andrzejewski T.M."/>
            <person name="Davidsen T.M."/>
            <person name="Wayne K.J."/>
            <person name="Tettelin H."/>
            <person name="Glass J.I."/>
            <person name="Rusch D."/>
            <person name="Podicherti R."/>
            <person name="Tsui H.-C.T."/>
            <person name="Winkler M.E."/>
        </authorList>
    </citation>
    <scope>NUCLEOTIDE SEQUENCE</scope>
</reference>
<dbReference type="Pfam" id="PF01321">
    <property type="entry name" value="Creatinase_N"/>
    <property type="match status" value="1"/>
</dbReference>